<gene>
    <name evidence="7" type="ORF">MJ1_0001</name>
</gene>
<dbReference type="InterPro" id="IPR049945">
    <property type="entry name" value="AAA_22"/>
</dbReference>
<feature type="domain" description="AAA+ ATPase" evidence="6">
    <location>
        <begin position="62"/>
        <end position="229"/>
    </location>
</feature>
<dbReference type="GO" id="GO:0005524">
    <property type="term" value="F:ATP binding"/>
    <property type="evidence" value="ECO:0007669"/>
    <property type="project" value="UniProtKB-UniRule"/>
</dbReference>
<dbReference type="GO" id="GO:0006260">
    <property type="term" value="P:DNA replication"/>
    <property type="evidence" value="ECO:0007669"/>
    <property type="project" value="UniProtKB-UniRule"/>
</dbReference>
<dbReference type="Pfam" id="PF22703">
    <property type="entry name" value="Cdc6_lid"/>
    <property type="match status" value="1"/>
</dbReference>
<dbReference type="HAMAP" id="MF_01407">
    <property type="entry name" value="ORC1_type_DNA_replic_protein"/>
    <property type="match status" value="1"/>
</dbReference>
<feature type="binding site" evidence="5">
    <location>
        <position position="234"/>
    </location>
    <ligand>
        <name>ATP</name>
        <dbReference type="ChEBI" id="CHEBI:30616"/>
    </ligand>
</feature>
<dbReference type="PANTHER" id="PTHR10763">
    <property type="entry name" value="CELL DIVISION CONTROL PROTEIN 6-RELATED"/>
    <property type="match status" value="1"/>
</dbReference>
<dbReference type="AlphaFoldDB" id="A0A915SHR1"/>
<dbReference type="InterPro" id="IPR055237">
    <property type="entry name" value="Cdc6_lid"/>
</dbReference>
<evidence type="ECO:0000313" key="7">
    <source>
        <dbReference type="EMBL" id="BBL45182.1"/>
    </source>
</evidence>
<dbReference type="InterPro" id="IPR015163">
    <property type="entry name" value="Cdc6_C"/>
</dbReference>
<keyword evidence="3 5" id="KW-0547">Nucleotide-binding</keyword>
<accession>A0A915SHR1</accession>
<dbReference type="RefSeq" id="WP_258393224.1">
    <property type="nucleotide sequence ID" value="NZ_AP019769.1"/>
</dbReference>
<comment type="similarity">
    <text evidence="1 5">Belongs to the CDC6/cdc18 family.</text>
</comment>
<dbReference type="PANTHER" id="PTHR10763:SF26">
    <property type="entry name" value="CELL DIVISION CONTROL PROTEIN 6 HOMOLOG"/>
    <property type="match status" value="1"/>
</dbReference>
<comment type="function">
    <text evidence="5">Involved in regulation of DNA replication.</text>
</comment>
<evidence type="ECO:0000256" key="5">
    <source>
        <dbReference type="HAMAP-Rule" id="MF_01407"/>
    </source>
</evidence>
<dbReference type="CDD" id="cd18139">
    <property type="entry name" value="HLD_clamp_RarA"/>
    <property type="match status" value="1"/>
</dbReference>
<dbReference type="Pfam" id="PF13401">
    <property type="entry name" value="AAA_22"/>
    <property type="match status" value="1"/>
</dbReference>
<proteinExistence type="inferred from homology"/>
<evidence type="ECO:0000259" key="6">
    <source>
        <dbReference type="SMART" id="SM00382"/>
    </source>
</evidence>
<dbReference type="NCBIfam" id="TIGR02928">
    <property type="entry name" value="orc1/cdc6 family replication initiation protein"/>
    <property type="match status" value="1"/>
</dbReference>
<dbReference type="SUPFAM" id="SSF52540">
    <property type="entry name" value="P-loop containing nucleoside triphosphate hydrolases"/>
    <property type="match status" value="1"/>
</dbReference>
<feature type="binding site" evidence="5">
    <location>
        <position position="222"/>
    </location>
    <ligand>
        <name>ATP</name>
        <dbReference type="ChEBI" id="CHEBI:30616"/>
    </ligand>
</feature>
<evidence type="ECO:0000256" key="1">
    <source>
        <dbReference type="ARBA" id="ARBA00006184"/>
    </source>
</evidence>
<dbReference type="GO" id="GO:0016887">
    <property type="term" value="F:ATP hydrolysis activity"/>
    <property type="evidence" value="ECO:0007669"/>
    <property type="project" value="InterPro"/>
</dbReference>
<dbReference type="InterPro" id="IPR050311">
    <property type="entry name" value="ORC1/CDC6"/>
</dbReference>
<dbReference type="GeneID" id="74567953"/>
<keyword evidence="4 5" id="KW-0067">ATP-binding</keyword>
<dbReference type="Proteomes" id="UP001055553">
    <property type="component" value="Chromosome"/>
</dbReference>
<protein>
    <recommendedName>
        <fullName evidence="5">ORC1-type DNA replication protein</fullName>
    </recommendedName>
</protein>
<evidence type="ECO:0000256" key="3">
    <source>
        <dbReference type="ARBA" id="ARBA00022741"/>
    </source>
</evidence>
<dbReference type="InterPro" id="IPR027417">
    <property type="entry name" value="P-loop_NTPase"/>
</dbReference>
<keyword evidence="2 5" id="KW-0235">DNA replication</keyword>
<evidence type="ECO:0000313" key="8">
    <source>
        <dbReference type="Proteomes" id="UP001055553"/>
    </source>
</evidence>
<dbReference type="EMBL" id="AP019769">
    <property type="protein sequence ID" value="BBL45182.1"/>
    <property type="molecule type" value="Genomic_DNA"/>
</dbReference>
<organism evidence="7 8">
    <name type="scientific">Nanobdella aerobiophila</name>
    <dbReference type="NCBI Taxonomy" id="2586965"/>
    <lineage>
        <taxon>Archaea</taxon>
        <taxon>Nanobdellota</taxon>
        <taxon>Nanobdellia</taxon>
        <taxon>Nanobdellales</taxon>
        <taxon>Nanobdellaceae</taxon>
        <taxon>Nanobdella</taxon>
    </lineage>
</organism>
<reference evidence="8" key="1">
    <citation type="journal article" date="2022" name="Int. J. Syst. Evol. Microbiol.">
        <title>Nanobdella aerobiophila gen. nov., sp. nov., a thermoacidophilic, obligate ectosymbiotic archaeon, and proposal of Nanobdellaceae fam. nov., Nanobdellales ord. nov. and Nanobdellia class. nov.</title>
        <authorList>
            <person name="Kato S."/>
            <person name="Ogasawara A."/>
            <person name="Itoh T."/>
            <person name="Sakai H.D."/>
            <person name="Shimizu M."/>
            <person name="Yuki M."/>
            <person name="Kaneko M."/>
            <person name="Takashina T."/>
            <person name="Ohkuma M."/>
        </authorList>
    </citation>
    <scope>NUCLEOTIDE SEQUENCE [LARGE SCALE GENOMIC DNA]</scope>
    <source>
        <strain evidence="8">MJ1</strain>
    </source>
</reference>
<dbReference type="SUPFAM" id="SSF46785">
    <property type="entry name" value="Winged helix' DNA-binding domain"/>
    <property type="match status" value="1"/>
</dbReference>
<dbReference type="InterPro" id="IPR003593">
    <property type="entry name" value="AAA+_ATPase"/>
</dbReference>
<dbReference type="CDD" id="cd00009">
    <property type="entry name" value="AAA"/>
    <property type="match status" value="1"/>
</dbReference>
<dbReference type="SMR" id="A0A915SHR1"/>
<dbReference type="InterPro" id="IPR036390">
    <property type="entry name" value="WH_DNA-bd_sf"/>
</dbReference>
<dbReference type="InterPro" id="IPR014277">
    <property type="entry name" value="Orc1/Cdc6_arc"/>
</dbReference>
<comment type="caution">
    <text evidence="5">Lacks conserved residue(s) required for the propagation of feature annotation.</text>
</comment>
<dbReference type="Pfam" id="PF09079">
    <property type="entry name" value="WHD_Cdc6"/>
    <property type="match status" value="1"/>
</dbReference>
<dbReference type="Gene3D" id="1.10.10.10">
    <property type="entry name" value="Winged helix-like DNA-binding domain superfamily/Winged helix DNA-binding domain"/>
    <property type="match status" value="1"/>
</dbReference>
<dbReference type="InterPro" id="IPR036388">
    <property type="entry name" value="WH-like_DNA-bd_sf"/>
</dbReference>
<evidence type="ECO:0000256" key="2">
    <source>
        <dbReference type="ARBA" id="ARBA00022705"/>
    </source>
</evidence>
<dbReference type="Gene3D" id="3.40.50.300">
    <property type="entry name" value="P-loop containing nucleotide triphosphate hydrolases"/>
    <property type="match status" value="1"/>
</dbReference>
<dbReference type="Gene3D" id="1.10.8.60">
    <property type="match status" value="1"/>
</dbReference>
<name>A0A915SHR1_9ARCH</name>
<evidence type="ECO:0000256" key="4">
    <source>
        <dbReference type="ARBA" id="ARBA00022840"/>
    </source>
</evidence>
<dbReference type="KEGG" id="naer:MJ1_0001"/>
<keyword evidence="8" id="KW-1185">Reference proteome</keyword>
<dbReference type="SMART" id="SM00382">
    <property type="entry name" value="AAA"/>
    <property type="match status" value="1"/>
</dbReference>
<sequence length="409" mass="47693">MNTSSIINYFISDFDKYISKRRSIIQDSRYLDEEYVPNEIRFRDTQKEMILYNIGEFINSNAGNNLFLYGSTGAGKTLIARFINKGINGLAIQRKLRLKVSYINCKLISSKDIDYYIFKRIYEDLTDINLKSGIRKQEIHENIYRYLESSDKKLIIILDEADFILNNNSSDLLYLLLRNYDINIYNRIKFVFVANSISFMNDVDQRVKSSLSSTLYIHFTPYNYYELKEILKERAKNALYENSISEENINYIAAKIAKNSGDARVGINILKMSAEIAASKNKERIDREDIDEAFENVELDIINSIIYSLNKNQRIILLSLLDRQISNKGEFVTFTELYEEYIKNIDKFGMKPLDKTTVYKNLKTIELVLGNLVETSVVSKGREGYKKIIKVIADEENLIKMDNKIRKEI</sequence>